<dbReference type="Pfam" id="PF16016">
    <property type="entry name" value="VASt"/>
    <property type="match status" value="1"/>
</dbReference>
<dbReference type="PROSITE" id="PS51778">
    <property type="entry name" value="VAST"/>
    <property type="match status" value="1"/>
</dbReference>
<dbReference type="AlphaFoldDB" id="A0A7C9AJ15"/>
<comment type="subcellular location">
    <subcellularLocation>
        <location evidence="1">Membrane</location>
    </subcellularLocation>
</comment>
<feature type="domain" description="VASt" evidence="6">
    <location>
        <begin position="1"/>
        <end position="142"/>
    </location>
</feature>
<evidence type="ECO:0000256" key="4">
    <source>
        <dbReference type="SAM" id="MobiDB-lite"/>
    </source>
</evidence>
<reference evidence="7" key="1">
    <citation type="journal article" date="2013" name="J. Plant Res.">
        <title>Effect of fungi and light on seed germination of three Opuntia species from semiarid lands of central Mexico.</title>
        <authorList>
            <person name="Delgado-Sanchez P."/>
            <person name="Jimenez-Bremont J.F."/>
            <person name="Guerrero-Gonzalez Mde L."/>
            <person name="Flores J."/>
        </authorList>
    </citation>
    <scope>NUCLEOTIDE SEQUENCE</scope>
    <source>
        <tissue evidence="7">Cladode</tissue>
    </source>
</reference>
<keyword evidence="5" id="KW-0812">Transmembrane</keyword>
<dbReference type="PANTHER" id="PTHR47666:SF1">
    <property type="entry name" value="PROTEIN VASCULAR ASSOCIATED DEATH 1, CHLOROPLASTIC"/>
    <property type="match status" value="1"/>
</dbReference>
<dbReference type="GO" id="GO:0043069">
    <property type="term" value="P:negative regulation of programmed cell death"/>
    <property type="evidence" value="ECO:0007669"/>
    <property type="project" value="TreeGrafter"/>
</dbReference>
<keyword evidence="3" id="KW-0175">Coiled coil</keyword>
<keyword evidence="5" id="KW-1133">Transmembrane helix</keyword>
<protein>
    <recommendedName>
        <fullName evidence="6">VASt domain-containing protein</fullName>
    </recommendedName>
</protein>
<proteinExistence type="predicted"/>
<dbReference type="PANTHER" id="PTHR47666">
    <property type="entry name" value="PROTEIN VASCULAR ASSOCIATED DEATH 1, CHLOROPLASTIC"/>
    <property type="match status" value="1"/>
</dbReference>
<dbReference type="EMBL" id="GISG01242025">
    <property type="protein sequence ID" value="MBA4668994.1"/>
    <property type="molecule type" value="Transcribed_RNA"/>
</dbReference>
<evidence type="ECO:0000313" key="7">
    <source>
        <dbReference type="EMBL" id="MBA4668994.1"/>
    </source>
</evidence>
<dbReference type="InterPro" id="IPR031968">
    <property type="entry name" value="VASt"/>
</dbReference>
<evidence type="ECO:0000256" key="1">
    <source>
        <dbReference type="ARBA" id="ARBA00004370"/>
    </source>
</evidence>
<keyword evidence="2 5" id="KW-0472">Membrane</keyword>
<evidence type="ECO:0000256" key="3">
    <source>
        <dbReference type="SAM" id="Coils"/>
    </source>
</evidence>
<evidence type="ECO:0000256" key="5">
    <source>
        <dbReference type="SAM" id="Phobius"/>
    </source>
</evidence>
<dbReference type="GO" id="GO:0016020">
    <property type="term" value="C:membrane"/>
    <property type="evidence" value="ECO:0007669"/>
    <property type="project" value="UniProtKB-SubCell"/>
</dbReference>
<name>A0A7C9AJ15_OPUST</name>
<evidence type="ECO:0000256" key="2">
    <source>
        <dbReference type="ARBA" id="ARBA00023136"/>
    </source>
</evidence>
<evidence type="ECO:0000259" key="6">
    <source>
        <dbReference type="PROSITE" id="PS51778"/>
    </source>
</evidence>
<organism evidence="7">
    <name type="scientific">Opuntia streptacantha</name>
    <name type="common">Prickly pear cactus</name>
    <name type="synonym">Opuntia cardona</name>
    <dbReference type="NCBI Taxonomy" id="393608"/>
    <lineage>
        <taxon>Eukaryota</taxon>
        <taxon>Viridiplantae</taxon>
        <taxon>Streptophyta</taxon>
        <taxon>Embryophyta</taxon>
        <taxon>Tracheophyta</taxon>
        <taxon>Spermatophyta</taxon>
        <taxon>Magnoliopsida</taxon>
        <taxon>eudicotyledons</taxon>
        <taxon>Gunneridae</taxon>
        <taxon>Pentapetalae</taxon>
        <taxon>Caryophyllales</taxon>
        <taxon>Cactineae</taxon>
        <taxon>Cactaceae</taxon>
        <taxon>Opuntioideae</taxon>
        <taxon>Opuntia</taxon>
    </lineage>
</organism>
<feature type="compositionally biased region" description="Basic and acidic residues" evidence="4">
    <location>
        <begin position="161"/>
        <end position="189"/>
    </location>
</feature>
<feature type="region of interest" description="Disordered" evidence="4">
    <location>
        <begin position="152"/>
        <end position="206"/>
    </location>
</feature>
<feature type="transmembrane region" description="Helical" evidence="5">
    <location>
        <begin position="238"/>
        <end position="258"/>
    </location>
</feature>
<reference evidence="7" key="2">
    <citation type="submission" date="2020-07" db="EMBL/GenBank/DDBJ databases">
        <authorList>
            <person name="Vera ALvarez R."/>
            <person name="Arias-Moreno D.M."/>
            <person name="Jimenez-Jacinto V."/>
            <person name="Jimenez-Bremont J.F."/>
            <person name="Swaminathan K."/>
            <person name="Moose S.P."/>
            <person name="Guerrero-Gonzalez M.L."/>
            <person name="Marino-Ramirez L."/>
            <person name="Landsman D."/>
            <person name="Rodriguez-Kessler M."/>
            <person name="Delgado-Sanchez P."/>
        </authorList>
    </citation>
    <scope>NUCLEOTIDE SEQUENCE</scope>
    <source>
        <tissue evidence="7">Cladode</tissue>
    </source>
</reference>
<feature type="coiled-coil region" evidence="3">
    <location>
        <begin position="295"/>
        <end position="329"/>
    </location>
</feature>
<accession>A0A7C9AJ15</accession>
<feature type="compositionally biased region" description="Polar residues" evidence="4">
    <location>
        <begin position="193"/>
        <end position="206"/>
    </location>
</feature>
<sequence>MMQLVSSNPSIKNAGIKILGALHGCPMTNLVIDVRKFFSIQLKYILETQKFRVYRNSHLVIETSQEVSDVPYADYFTVEGIWDVQKDGGNSEESCNLQVYVSVAFSKKTMWKGKIEQSTVEECREAYGTWIQLAHELLQQKNIEKSEVGTTANVCPDGEVDEGHDGNSGKSGKQSERLHSNADHRRMSDSVDDSQASREQTGNPLQGNLLDATTVLSTLRAVALKFSSFLRSQGNLRLVIIAFFVILLLMQLSIVVLLSRPQQVYIVPQMESVASLGLGSGYRAAESIHWIEKRMILLKDEMLIVEAQLERMRQENILLKAQLRDLERLRRHLR</sequence>